<dbReference type="GO" id="GO:0016740">
    <property type="term" value="F:transferase activity"/>
    <property type="evidence" value="ECO:0007669"/>
    <property type="project" value="UniProtKB-KW"/>
</dbReference>
<dbReference type="EMBL" id="CP054144">
    <property type="protein sequence ID" value="QKJ68288.1"/>
    <property type="molecule type" value="Genomic_DNA"/>
</dbReference>
<dbReference type="PANTHER" id="PTHR10314">
    <property type="entry name" value="CYSTATHIONINE BETA-SYNTHASE"/>
    <property type="match status" value="1"/>
</dbReference>
<dbReference type="KEGG" id="dee:HQN60_15880"/>
<keyword evidence="6" id="KW-0614">Plasmid</keyword>
<dbReference type="Proteomes" id="UP000504844">
    <property type="component" value="Plasmid unnamed1"/>
</dbReference>
<geneLocation type="plasmid" evidence="6 7">
    <name>unnamed1</name>
</geneLocation>
<accession>A0A6M8SW65</accession>
<dbReference type="AlphaFoldDB" id="A0A6M8SW65"/>
<dbReference type="InterPro" id="IPR036052">
    <property type="entry name" value="TrpB-like_PALP_sf"/>
</dbReference>
<organism evidence="6 7">
    <name type="scientific">Deefgea piscis</name>
    <dbReference type="NCBI Taxonomy" id="2739061"/>
    <lineage>
        <taxon>Bacteria</taxon>
        <taxon>Pseudomonadati</taxon>
        <taxon>Pseudomonadota</taxon>
        <taxon>Betaproteobacteria</taxon>
        <taxon>Neisseriales</taxon>
        <taxon>Chitinibacteraceae</taxon>
        <taxon>Deefgea</taxon>
    </lineage>
</organism>
<reference evidence="6 7" key="1">
    <citation type="submission" date="2020-05" db="EMBL/GenBank/DDBJ databases">
        <title>Complete genome sequence of Deefgea sp. D17.</title>
        <authorList>
            <person name="Bae J.-W."/>
            <person name="Han J.E."/>
        </authorList>
    </citation>
    <scope>NUCLEOTIDE SEQUENCE [LARGE SCALE GENOMIC DNA]</scope>
    <source>
        <strain evidence="6 7">D17</strain>
        <plasmid evidence="6 7">unnamed1</plasmid>
    </source>
</reference>
<feature type="domain" description="Tryptophan synthase beta chain-like PALP" evidence="5">
    <location>
        <begin position="5"/>
        <end position="276"/>
    </location>
</feature>
<evidence type="ECO:0000256" key="1">
    <source>
        <dbReference type="ARBA" id="ARBA00001933"/>
    </source>
</evidence>
<dbReference type="RefSeq" id="WP_173534789.1">
    <property type="nucleotide sequence ID" value="NZ_CP054144.1"/>
</dbReference>
<protein>
    <submittedName>
        <fullName evidence="6">2,3-diaminopropionate biosynthesis protein SbnA</fullName>
    </submittedName>
</protein>
<keyword evidence="7" id="KW-1185">Reference proteome</keyword>
<evidence type="ECO:0000313" key="6">
    <source>
        <dbReference type="EMBL" id="QKJ68288.1"/>
    </source>
</evidence>
<gene>
    <name evidence="6" type="primary">sbnA</name>
    <name evidence="6" type="ORF">HQN60_15880</name>
</gene>
<dbReference type="InterPro" id="IPR050214">
    <property type="entry name" value="Cys_Synth/Cystath_Beta-Synth"/>
</dbReference>
<name>A0A6M8SW65_9NEIS</name>
<dbReference type="Gene3D" id="3.40.50.1100">
    <property type="match status" value="2"/>
</dbReference>
<evidence type="ECO:0000256" key="3">
    <source>
        <dbReference type="ARBA" id="ARBA00022679"/>
    </source>
</evidence>
<evidence type="ECO:0000256" key="4">
    <source>
        <dbReference type="ARBA" id="ARBA00022898"/>
    </source>
</evidence>
<sequence>MHVQGLGIKKLYLKLEALNPAGSVKIKAALGMIEDLEARGQITPDTKLIESSSGSLGVALSMICAERGYQFTCVVDPNTSAHNIKMMKAFGADVIVIDQRDENGGFLGSRIAYIQQMLKQDAHYCWLNQYANPENPLTHYRRTAQAIADTFEKIDYLFIGAGTGGTLMGCVKYFNEFHPETKVIAVDSIGSVTFGFAPSKRYIPGLGTSRRPEIYSPKGIYAFEMIAESEAVKMCRYMASSNGLLAGGSTGTVLAAVKAWSARLPKDATVVAISPDLGERYLDTIYDDLWVESHFGTILEGEPEERTPILLA</sequence>
<comment type="cofactor">
    <cofactor evidence="1">
        <name>pyridoxal 5'-phosphate</name>
        <dbReference type="ChEBI" id="CHEBI:597326"/>
    </cofactor>
</comment>
<dbReference type="GO" id="GO:1901605">
    <property type="term" value="P:alpha-amino acid metabolic process"/>
    <property type="evidence" value="ECO:0007669"/>
    <property type="project" value="UniProtKB-ARBA"/>
</dbReference>
<dbReference type="InterPro" id="IPR023927">
    <property type="entry name" value="SbnA"/>
</dbReference>
<evidence type="ECO:0000313" key="7">
    <source>
        <dbReference type="Proteomes" id="UP000504844"/>
    </source>
</evidence>
<proteinExistence type="predicted"/>
<dbReference type="CDD" id="cd01561">
    <property type="entry name" value="CBS_like"/>
    <property type="match status" value="1"/>
</dbReference>
<evidence type="ECO:0000259" key="5">
    <source>
        <dbReference type="Pfam" id="PF00291"/>
    </source>
</evidence>
<keyword evidence="4" id="KW-0663">Pyridoxal phosphate</keyword>
<dbReference type="InterPro" id="IPR001926">
    <property type="entry name" value="TrpB-like_PALP"/>
</dbReference>
<evidence type="ECO:0000256" key="2">
    <source>
        <dbReference type="ARBA" id="ARBA00011738"/>
    </source>
</evidence>
<dbReference type="SUPFAM" id="SSF53686">
    <property type="entry name" value="Tryptophan synthase beta subunit-like PLP-dependent enzymes"/>
    <property type="match status" value="1"/>
</dbReference>
<dbReference type="NCBIfam" id="TIGR03945">
    <property type="entry name" value="PLP_SbnA_fam"/>
    <property type="match status" value="1"/>
</dbReference>
<dbReference type="Pfam" id="PF00291">
    <property type="entry name" value="PALP"/>
    <property type="match status" value="1"/>
</dbReference>
<keyword evidence="3" id="KW-0808">Transferase</keyword>
<comment type="subunit">
    <text evidence="2">Homodimer.</text>
</comment>